<gene>
    <name evidence="1" type="ORF">NIES267_35140</name>
</gene>
<protein>
    <submittedName>
        <fullName evidence="1">Uncharacterized protein</fullName>
    </submittedName>
</protein>
<proteinExistence type="predicted"/>
<evidence type="ECO:0000313" key="1">
    <source>
        <dbReference type="EMBL" id="BAY84020.1"/>
    </source>
</evidence>
<dbReference type="Proteomes" id="UP000218418">
    <property type="component" value="Chromosome"/>
</dbReference>
<dbReference type="OrthoDB" id="516277at2"/>
<reference evidence="1 2" key="1">
    <citation type="submission" date="2017-06" db="EMBL/GenBank/DDBJ databases">
        <title>Genome sequencing of cyanobaciteial culture collection at National Institute for Environmental Studies (NIES).</title>
        <authorList>
            <person name="Hirose Y."/>
            <person name="Shimura Y."/>
            <person name="Fujisawa T."/>
            <person name="Nakamura Y."/>
            <person name="Kawachi M."/>
        </authorList>
    </citation>
    <scope>NUCLEOTIDE SEQUENCE [LARGE SCALE GENOMIC DNA]</scope>
    <source>
        <strain evidence="1 2">NIES-267</strain>
    </source>
</reference>
<organism evidence="1 2">
    <name type="scientific">Calothrix parasitica NIES-267</name>
    <dbReference type="NCBI Taxonomy" id="1973488"/>
    <lineage>
        <taxon>Bacteria</taxon>
        <taxon>Bacillati</taxon>
        <taxon>Cyanobacteriota</taxon>
        <taxon>Cyanophyceae</taxon>
        <taxon>Nostocales</taxon>
        <taxon>Calotrichaceae</taxon>
        <taxon>Calothrix</taxon>
    </lineage>
</organism>
<keyword evidence="2" id="KW-1185">Reference proteome</keyword>
<sequence>MSSEAVNSKSSKTELDLGLFSIPQSVILQAGTVSVLTLVLAEKATREALVAVGQASEELFRGERLPILDFPTSNSENLD</sequence>
<name>A0A1Z4LRZ6_9CYAN</name>
<dbReference type="EMBL" id="AP018227">
    <property type="protein sequence ID" value="BAY84020.1"/>
    <property type="molecule type" value="Genomic_DNA"/>
</dbReference>
<evidence type="ECO:0000313" key="2">
    <source>
        <dbReference type="Proteomes" id="UP000218418"/>
    </source>
</evidence>
<accession>A0A1Z4LRZ6</accession>
<dbReference type="AlphaFoldDB" id="A0A1Z4LRZ6"/>